<evidence type="ECO:0000313" key="19">
    <source>
        <dbReference type="Proteomes" id="UP000216008"/>
    </source>
</evidence>
<comment type="caution">
    <text evidence="18">The sequence shown here is derived from an EMBL/GenBank/DDBJ whole genome shotgun (WGS) entry which is preliminary data.</text>
</comment>
<dbReference type="PANTHER" id="PTHR36531">
    <property type="entry name" value="CRISPR-ASSOCIATED EXONUCLEASE CAS4"/>
    <property type="match status" value="1"/>
</dbReference>
<sequence>RLVCFVFSERQWALIYVEGQWKDNYLTLAGDHFHKKVDDPYVSETRGSKFIKRALKICSKELGLSGICDVVEFQKDDKNGVPVYGKEGKYLPIPVEYKHGKPKKDKSDIFQVLAEAICLEEMMLCHIGYGYLYYGKTRHREKVVFTNQLRKELKEIVKRMHYDYERGYTPKTKNSRKFRSSSLKDIGLPEMFDRENVKNYISRKINE</sequence>
<keyword evidence="5 16" id="KW-0540">Nuclease</keyword>
<evidence type="ECO:0000256" key="2">
    <source>
        <dbReference type="ARBA" id="ARBA00009189"/>
    </source>
</evidence>
<evidence type="ECO:0000256" key="15">
    <source>
        <dbReference type="ARBA" id="ARBA00023211"/>
    </source>
</evidence>
<dbReference type="GO" id="GO:0005524">
    <property type="term" value="F:ATP binding"/>
    <property type="evidence" value="ECO:0007669"/>
    <property type="project" value="UniProtKB-KW"/>
</dbReference>
<dbReference type="GO" id="GO:0051536">
    <property type="term" value="F:iron-sulfur cluster binding"/>
    <property type="evidence" value="ECO:0007669"/>
    <property type="project" value="UniProtKB-KW"/>
</dbReference>
<dbReference type="GO" id="GO:0004386">
    <property type="term" value="F:helicase activity"/>
    <property type="evidence" value="ECO:0007669"/>
    <property type="project" value="UniProtKB-KW"/>
</dbReference>
<evidence type="ECO:0000256" key="8">
    <source>
        <dbReference type="ARBA" id="ARBA00022801"/>
    </source>
</evidence>
<keyword evidence="10 16" id="KW-0269">Exonuclease</keyword>
<evidence type="ECO:0000256" key="14">
    <source>
        <dbReference type="ARBA" id="ARBA00023118"/>
    </source>
</evidence>
<keyword evidence="15 16" id="KW-0464">Manganese</keyword>
<dbReference type="InterPro" id="IPR013343">
    <property type="entry name" value="CRISPR-assoc_prot_Cas4"/>
</dbReference>
<dbReference type="GO" id="GO:0004527">
    <property type="term" value="F:exonuclease activity"/>
    <property type="evidence" value="ECO:0007669"/>
    <property type="project" value="UniProtKB-KW"/>
</dbReference>
<gene>
    <name evidence="18" type="primary">cas4</name>
    <name evidence="18" type="ORF">A3Q24_08115</name>
</gene>
<evidence type="ECO:0000256" key="5">
    <source>
        <dbReference type="ARBA" id="ARBA00022722"/>
    </source>
</evidence>
<evidence type="ECO:0000256" key="16">
    <source>
        <dbReference type="RuleBase" id="RU365022"/>
    </source>
</evidence>
<dbReference type="NCBIfam" id="TIGR00372">
    <property type="entry name" value="cas4"/>
    <property type="match status" value="1"/>
</dbReference>
<name>A0A267M4P3_LACJH</name>
<comment type="cofactor">
    <cofactor evidence="16">
        <name>Mg(2+)</name>
        <dbReference type="ChEBI" id="CHEBI:18420"/>
    </cofactor>
    <cofactor evidence="16">
        <name>Mn(2+)</name>
        <dbReference type="ChEBI" id="CHEBI:29035"/>
    </cofactor>
    <text evidence="16">Mg(2+) or Mn(2+) required for ssDNA cleavage activity.</text>
</comment>
<keyword evidence="9" id="KW-0347">Helicase</keyword>
<comment type="cofactor">
    <cofactor evidence="1">
        <name>[4Fe-4S] cluster</name>
        <dbReference type="ChEBI" id="CHEBI:49883"/>
    </cofactor>
</comment>
<keyword evidence="14 16" id="KW-0051">Antiviral defense</keyword>
<protein>
    <recommendedName>
        <fullName evidence="4 16">CRISPR-associated exonuclease Cas4</fullName>
        <ecNumber evidence="3 16">3.1.12.1</ecNumber>
    </recommendedName>
</protein>
<evidence type="ECO:0000256" key="4">
    <source>
        <dbReference type="ARBA" id="ARBA00020049"/>
    </source>
</evidence>
<dbReference type="RefSeq" id="WP_095183031.1">
    <property type="nucleotide sequence ID" value="NZ_NIBD01000042.1"/>
</dbReference>
<keyword evidence="6 16" id="KW-0479">Metal-binding</keyword>
<keyword evidence="7" id="KW-0547">Nucleotide-binding</keyword>
<dbReference type="InterPro" id="IPR011604">
    <property type="entry name" value="PDDEXK-like_dom_sf"/>
</dbReference>
<evidence type="ECO:0000256" key="10">
    <source>
        <dbReference type="ARBA" id="ARBA00022839"/>
    </source>
</evidence>
<keyword evidence="11" id="KW-0067">ATP-binding</keyword>
<dbReference type="AlphaFoldDB" id="A0A267M4P3"/>
<feature type="domain" description="DUF83" evidence="17">
    <location>
        <begin position="92"/>
        <end position="177"/>
    </location>
</feature>
<evidence type="ECO:0000259" key="17">
    <source>
        <dbReference type="Pfam" id="PF01930"/>
    </source>
</evidence>
<evidence type="ECO:0000256" key="3">
    <source>
        <dbReference type="ARBA" id="ARBA00012768"/>
    </source>
</evidence>
<proteinExistence type="inferred from homology"/>
<feature type="non-terminal residue" evidence="18">
    <location>
        <position position="1"/>
    </location>
</feature>
<keyword evidence="12 16" id="KW-0408">Iron</keyword>
<evidence type="ECO:0000256" key="7">
    <source>
        <dbReference type="ARBA" id="ARBA00022741"/>
    </source>
</evidence>
<evidence type="ECO:0000256" key="9">
    <source>
        <dbReference type="ARBA" id="ARBA00022806"/>
    </source>
</evidence>
<reference evidence="18 19" key="1">
    <citation type="submission" date="2017-05" db="EMBL/GenBank/DDBJ databases">
        <title>Lactobacillus johnsonii from commercial turkeys.</title>
        <authorList>
            <person name="Johnson T.J."/>
            <person name="Youmans B."/>
        </authorList>
    </citation>
    <scope>NUCLEOTIDE SEQUENCE [LARGE SCALE GENOMIC DNA]</scope>
    <source>
        <strain evidence="18 19">UMNLJ114</strain>
    </source>
</reference>
<dbReference type="Gene3D" id="3.90.320.10">
    <property type="match status" value="1"/>
</dbReference>
<dbReference type="InterPro" id="IPR022765">
    <property type="entry name" value="Dna2/Cas4_DUF83"/>
</dbReference>
<dbReference type="GO" id="GO:0046872">
    <property type="term" value="F:metal ion binding"/>
    <property type="evidence" value="ECO:0007669"/>
    <property type="project" value="UniProtKB-KW"/>
</dbReference>
<comment type="cofactor">
    <cofactor evidence="16">
        <name>iron-sulfur cluster</name>
        <dbReference type="ChEBI" id="CHEBI:30408"/>
    </cofactor>
</comment>
<evidence type="ECO:0000256" key="1">
    <source>
        <dbReference type="ARBA" id="ARBA00001966"/>
    </source>
</evidence>
<dbReference type="GO" id="GO:0051607">
    <property type="term" value="P:defense response to virus"/>
    <property type="evidence" value="ECO:0007669"/>
    <property type="project" value="UniProtKB-KW"/>
</dbReference>
<dbReference type="PANTHER" id="PTHR36531:SF6">
    <property type="entry name" value="DNA REPLICATION ATP-DEPENDENT HELICASE_NUCLEASE DNA2"/>
    <property type="match status" value="1"/>
</dbReference>
<evidence type="ECO:0000256" key="12">
    <source>
        <dbReference type="ARBA" id="ARBA00023004"/>
    </source>
</evidence>
<organism evidence="18 19">
    <name type="scientific">Lactobacillus johnsonii</name>
    <dbReference type="NCBI Taxonomy" id="33959"/>
    <lineage>
        <taxon>Bacteria</taxon>
        <taxon>Bacillati</taxon>
        <taxon>Bacillota</taxon>
        <taxon>Bacilli</taxon>
        <taxon>Lactobacillales</taxon>
        <taxon>Lactobacillaceae</taxon>
        <taxon>Lactobacillus</taxon>
    </lineage>
</organism>
<evidence type="ECO:0000313" key="18">
    <source>
        <dbReference type="EMBL" id="PAB54382.1"/>
    </source>
</evidence>
<evidence type="ECO:0000256" key="11">
    <source>
        <dbReference type="ARBA" id="ARBA00022840"/>
    </source>
</evidence>
<evidence type="ECO:0000256" key="6">
    <source>
        <dbReference type="ARBA" id="ARBA00022723"/>
    </source>
</evidence>
<keyword evidence="8 16" id="KW-0378">Hydrolase</keyword>
<comment type="function">
    <text evidence="16">CRISPR (clustered regularly interspaced short palindromic repeat) is an adaptive immune system that provides protection against mobile genetic elements (viruses, transposable elements and conjugative plasmids). CRISPR clusters contain sequences complementary to antecedent mobile elements and target invading nucleic acids. CRISPR clusters are transcribed and processed into CRISPR RNA (crRNA).</text>
</comment>
<evidence type="ECO:0000256" key="13">
    <source>
        <dbReference type="ARBA" id="ARBA00023014"/>
    </source>
</evidence>
<dbReference type="InterPro" id="IPR051827">
    <property type="entry name" value="Cas4_exonuclease"/>
</dbReference>
<keyword evidence="13 16" id="KW-0411">Iron-sulfur</keyword>
<dbReference type="EMBL" id="NIBD01000042">
    <property type="protein sequence ID" value="PAB54382.1"/>
    <property type="molecule type" value="Genomic_DNA"/>
</dbReference>
<dbReference type="Proteomes" id="UP000216008">
    <property type="component" value="Unassembled WGS sequence"/>
</dbReference>
<accession>A0A267M4P3</accession>
<dbReference type="EC" id="3.1.12.1" evidence="3 16"/>
<comment type="similarity">
    <text evidence="2 16">Belongs to the CRISPR-associated exonuclease Cas4 family.</text>
</comment>
<dbReference type="Pfam" id="PF01930">
    <property type="entry name" value="Cas_Cas4"/>
    <property type="match status" value="1"/>
</dbReference>